<keyword evidence="6 13" id="KW-0238">DNA-binding</keyword>
<dbReference type="GO" id="GO:0005829">
    <property type="term" value="C:cytosol"/>
    <property type="evidence" value="ECO:0007669"/>
    <property type="project" value="TreeGrafter"/>
</dbReference>
<dbReference type="PANTHER" id="PTHR48111">
    <property type="entry name" value="REGULATOR OF RPOS"/>
    <property type="match status" value="1"/>
</dbReference>
<evidence type="ECO:0000256" key="3">
    <source>
        <dbReference type="ARBA" id="ARBA00022490"/>
    </source>
</evidence>
<feature type="modified residue" description="4-aspartylphosphate" evidence="12">
    <location>
        <position position="52"/>
    </location>
</feature>
<comment type="subcellular location">
    <subcellularLocation>
        <location evidence="1">Cytoplasm</location>
    </subcellularLocation>
</comment>
<protein>
    <recommendedName>
        <fullName evidence="11">Heme response regulator HssR</fullName>
    </recommendedName>
    <alternativeName>
        <fullName evidence="2">Stage 0 sporulation protein A homolog</fullName>
    </alternativeName>
</protein>
<reference evidence="16" key="1">
    <citation type="journal article" date="2021" name="PeerJ">
        <title>Extensive microbial diversity within the chicken gut microbiome revealed by metagenomics and culture.</title>
        <authorList>
            <person name="Gilroy R."/>
            <person name="Ravi A."/>
            <person name="Getino M."/>
            <person name="Pursley I."/>
            <person name="Horton D.L."/>
            <person name="Alikhan N.F."/>
            <person name="Baker D."/>
            <person name="Gharbi K."/>
            <person name="Hall N."/>
            <person name="Watson M."/>
            <person name="Adriaenssens E.M."/>
            <person name="Foster-Nyarko E."/>
            <person name="Jarju S."/>
            <person name="Secka A."/>
            <person name="Antonio M."/>
            <person name="Oren A."/>
            <person name="Chaudhuri R.R."/>
            <person name="La Ragione R."/>
            <person name="Hildebrand F."/>
            <person name="Pallen M.J."/>
        </authorList>
    </citation>
    <scope>NUCLEOTIDE SEQUENCE</scope>
    <source>
        <strain evidence="16">ChiBcec15-3976</strain>
    </source>
</reference>
<dbReference type="GO" id="GO:0006355">
    <property type="term" value="P:regulation of DNA-templated transcription"/>
    <property type="evidence" value="ECO:0007669"/>
    <property type="project" value="InterPro"/>
</dbReference>
<evidence type="ECO:0000256" key="12">
    <source>
        <dbReference type="PROSITE-ProRule" id="PRU00169"/>
    </source>
</evidence>
<keyword evidence="7" id="KW-0010">Activator</keyword>
<gene>
    <name evidence="16" type="ORF">H9910_00140</name>
</gene>
<reference evidence="16" key="2">
    <citation type="submission" date="2021-04" db="EMBL/GenBank/DDBJ databases">
        <authorList>
            <person name="Gilroy R."/>
        </authorList>
    </citation>
    <scope>NUCLEOTIDE SEQUENCE</scope>
    <source>
        <strain evidence="16">ChiBcec15-3976</strain>
    </source>
</reference>
<dbReference type="GO" id="GO:0032993">
    <property type="term" value="C:protein-DNA complex"/>
    <property type="evidence" value="ECO:0007669"/>
    <property type="project" value="TreeGrafter"/>
</dbReference>
<dbReference type="CDD" id="cd17574">
    <property type="entry name" value="REC_OmpR"/>
    <property type="match status" value="1"/>
</dbReference>
<dbReference type="PANTHER" id="PTHR48111:SF49">
    <property type="entry name" value="HEME RESPONSE REGULATOR HSSR"/>
    <property type="match status" value="1"/>
</dbReference>
<evidence type="ECO:0000256" key="5">
    <source>
        <dbReference type="ARBA" id="ARBA00023026"/>
    </source>
</evidence>
<sequence length="226" mass="26047">MFQILITDNDKHTRHYLSALLSDAGYTPCCASSAGEALKLIKEIPFDLLIVDVMMPGMDGYEFTRLLRDCRYDLPILMLSARQLPDNIKHGFLAGTDDYMTKPFDEEELLLRIRALLRRARIASDHRLTVGETVLDYDALTVQRDHHTITLPPKEFLLLYKLLSYPNKIFTRIQLLDDIWGPATESMEATVSVHINRLRNHFENNPDFQIITIRGLGYKAQIRVQD</sequence>
<evidence type="ECO:0000256" key="13">
    <source>
        <dbReference type="PROSITE-ProRule" id="PRU01091"/>
    </source>
</evidence>
<evidence type="ECO:0000256" key="1">
    <source>
        <dbReference type="ARBA" id="ARBA00004496"/>
    </source>
</evidence>
<dbReference type="Proteomes" id="UP000823909">
    <property type="component" value="Unassembled WGS sequence"/>
</dbReference>
<evidence type="ECO:0000256" key="2">
    <source>
        <dbReference type="ARBA" id="ARBA00018672"/>
    </source>
</evidence>
<organism evidence="16 17">
    <name type="scientific">Candidatus Mediterraneibacter quadrami</name>
    <dbReference type="NCBI Taxonomy" id="2838684"/>
    <lineage>
        <taxon>Bacteria</taxon>
        <taxon>Bacillati</taxon>
        <taxon>Bacillota</taxon>
        <taxon>Clostridia</taxon>
        <taxon>Lachnospirales</taxon>
        <taxon>Lachnospiraceae</taxon>
        <taxon>Mediterraneibacter</taxon>
    </lineage>
</organism>
<evidence type="ECO:0000256" key="4">
    <source>
        <dbReference type="ARBA" id="ARBA00023015"/>
    </source>
</evidence>
<evidence type="ECO:0000256" key="11">
    <source>
        <dbReference type="ARBA" id="ARBA00039976"/>
    </source>
</evidence>
<evidence type="ECO:0000313" key="16">
    <source>
        <dbReference type="EMBL" id="HJD41410.1"/>
    </source>
</evidence>
<dbReference type="GO" id="GO:0000976">
    <property type="term" value="F:transcription cis-regulatory region binding"/>
    <property type="evidence" value="ECO:0007669"/>
    <property type="project" value="TreeGrafter"/>
</dbReference>
<dbReference type="SMART" id="SM00862">
    <property type="entry name" value="Trans_reg_C"/>
    <property type="match status" value="1"/>
</dbReference>
<dbReference type="PROSITE" id="PS50110">
    <property type="entry name" value="RESPONSE_REGULATORY"/>
    <property type="match status" value="1"/>
</dbReference>
<feature type="domain" description="OmpR/PhoB-type" evidence="15">
    <location>
        <begin position="125"/>
        <end position="222"/>
    </location>
</feature>
<comment type="function">
    <text evidence="10">Member of the two-component regulatory system HssS/HssR involved in intracellular heme homeostasis and tempering of staphylococcal virulence. Phosphorylated HssR binds to a direct repeat sequence within hrtAB promoter and activates the expression of hrtAB, an efflux pump, in response to extracellular heme, hemin, hemoglobin or blood.</text>
</comment>
<proteinExistence type="predicted"/>
<evidence type="ECO:0000256" key="6">
    <source>
        <dbReference type="ARBA" id="ARBA00023125"/>
    </source>
</evidence>
<dbReference type="GO" id="GO:0000156">
    <property type="term" value="F:phosphorelay response regulator activity"/>
    <property type="evidence" value="ECO:0007669"/>
    <property type="project" value="TreeGrafter"/>
</dbReference>
<dbReference type="EMBL" id="DWUU01000004">
    <property type="protein sequence ID" value="HJD41410.1"/>
    <property type="molecule type" value="Genomic_DNA"/>
</dbReference>
<dbReference type="SMART" id="SM00448">
    <property type="entry name" value="REC"/>
    <property type="match status" value="1"/>
</dbReference>
<dbReference type="InterPro" id="IPR011006">
    <property type="entry name" value="CheY-like_superfamily"/>
</dbReference>
<dbReference type="PROSITE" id="PS51755">
    <property type="entry name" value="OMPR_PHOB"/>
    <property type="match status" value="1"/>
</dbReference>
<evidence type="ECO:0000313" key="17">
    <source>
        <dbReference type="Proteomes" id="UP000823909"/>
    </source>
</evidence>
<dbReference type="InterPro" id="IPR001867">
    <property type="entry name" value="OmpR/PhoB-type_DNA-bd"/>
</dbReference>
<evidence type="ECO:0000259" key="15">
    <source>
        <dbReference type="PROSITE" id="PS51755"/>
    </source>
</evidence>
<dbReference type="InterPro" id="IPR036388">
    <property type="entry name" value="WH-like_DNA-bd_sf"/>
</dbReference>
<dbReference type="InterPro" id="IPR039420">
    <property type="entry name" value="WalR-like"/>
</dbReference>
<evidence type="ECO:0000256" key="8">
    <source>
        <dbReference type="ARBA" id="ARBA00023163"/>
    </source>
</evidence>
<dbReference type="CDD" id="cd00383">
    <property type="entry name" value="trans_reg_C"/>
    <property type="match status" value="1"/>
</dbReference>
<comment type="function">
    <text evidence="9">May play the central regulatory role in sporulation. It may be an element of the effector pathway responsible for the activation of sporulation genes in response to nutritional stress. Spo0A may act in concert with spo0H (a sigma factor) to control the expression of some genes that are critical to the sporulation process.</text>
</comment>
<accession>A0A9D2RCT8</accession>
<dbReference type="AlphaFoldDB" id="A0A9D2RCT8"/>
<feature type="domain" description="Response regulatory" evidence="14">
    <location>
        <begin position="3"/>
        <end position="117"/>
    </location>
</feature>
<name>A0A9D2RCT8_9FIRM</name>
<keyword evidence="5" id="KW-0843">Virulence</keyword>
<dbReference type="InterPro" id="IPR001789">
    <property type="entry name" value="Sig_transdc_resp-reg_receiver"/>
</dbReference>
<keyword evidence="3" id="KW-0963">Cytoplasm</keyword>
<dbReference type="SUPFAM" id="SSF52172">
    <property type="entry name" value="CheY-like"/>
    <property type="match status" value="1"/>
</dbReference>
<dbReference type="Pfam" id="PF00486">
    <property type="entry name" value="Trans_reg_C"/>
    <property type="match status" value="1"/>
</dbReference>
<comment type="caution">
    <text evidence="16">The sequence shown here is derived from an EMBL/GenBank/DDBJ whole genome shotgun (WGS) entry which is preliminary data.</text>
</comment>
<keyword evidence="4" id="KW-0805">Transcription regulation</keyword>
<dbReference type="Pfam" id="PF00072">
    <property type="entry name" value="Response_reg"/>
    <property type="match status" value="1"/>
</dbReference>
<evidence type="ECO:0000256" key="7">
    <source>
        <dbReference type="ARBA" id="ARBA00023159"/>
    </source>
</evidence>
<keyword evidence="8" id="KW-0804">Transcription</keyword>
<evidence type="ECO:0000256" key="10">
    <source>
        <dbReference type="ARBA" id="ARBA00037471"/>
    </source>
</evidence>
<evidence type="ECO:0000256" key="9">
    <source>
        <dbReference type="ARBA" id="ARBA00024867"/>
    </source>
</evidence>
<dbReference type="Gene3D" id="1.10.10.10">
    <property type="entry name" value="Winged helix-like DNA-binding domain superfamily/Winged helix DNA-binding domain"/>
    <property type="match status" value="1"/>
</dbReference>
<feature type="DNA-binding region" description="OmpR/PhoB-type" evidence="13">
    <location>
        <begin position="125"/>
        <end position="222"/>
    </location>
</feature>
<keyword evidence="12" id="KW-0597">Phosphoprotein</keyword>
<dbReference type="Gene3D" id="3.40.50.2300">
    <property type="match status" value="1"/>
</dbReference>
<evidence type="ECO:0000259" key="14">
    <source>
        <dbReference type="PROSITE" id="PS50110"/>
    </source>
</evidence>